<keyword evidence="2" id="KW-0479">Metal-binding</keyword>
<dbReference type="InterPro" id="IPR044862">
    <property type="entry name" value="Pro_4_hyd_alph_FE2OG_OXY"/>
</dbReference>
<sequence length="235" mass="26959">MNHFIEIYENVLSAEFCQQCIAKFDASNEHHKGRTGHGVDPIKKNSTDITVSHSEHWQAEVNHLQQVVLQSLIQYIRKYPFALVGSIALQVQTADGIEQISYVDIPTLNDESLSRLIQTVFRLGSINIQKYNQDEGGYFYYHSEIYPHPSDAENNALHRKLLWMFYLNDVEAGGETEFYHQQLVTKPKQGSLVIAPAGFTHTHRGNMPKSNDKYIFTSWVLYHQAAQLYGRSNQT</sequence>
<dbReference type="Pfam" id="PF13640">
    <property type="entry name" value="2OG-FeII_Oxy_3"/>
    <property type="match status" value="1"/>
</dbReference>
<dbReference type="EMBL" id="UOFA01000414">
    <property type="protein sequence ID" value="VAW48478.1"/>
    <property type="molecule type" value="Genomic_DNA"/>
</dbReference>
<accession>A0A3B0VXW2</accession>
<keyword evidence="5" id="KW-0408">Iron</keyword>
<evidence type="ECO:0000256" key="1">
    <source>
        <dbReference type="ARBA" id="ARBA00001961"/>
    </source>
</evidence>
<reference evidence="7" key="1">
    <citation type="submission" date="2018-06" db="EMBL/GenBank/DDBJ databases">
        <authorList>
            <person name="Zhirakovskaya E."/>
        </authorList>
    </citation>
    <scope>NUCLEOTIDE SEQUENCE</scope>
</reference>
<organism evidence="7">
    <name type="scientific">hydrothermal vent metagenome</name>
    <dbReference type="NCBI Taxonomy" id="652676"/>
    <lineage>
        <taxon>unclassified sequences</taxon>
        <taxon>metagenomes</taxon>
        <taxon>ecological metagenomes</taxon>
    </lineage>
</organism>
<evidence type="ECO:0000256" key="4">
    <source>
        <dbReference type="ARBA" id="ARBA00023002"/>
    </source>
</evidence>
<dbReference type="GO" id="GO:0016705">
    <property type="term" value="F:oxidoreductase activity, acting on paired donors, with incorporation or reduction of molecular oxygen"/>
    <property type="evidence" value="ECO:0007669"/>
    <property type="project" value="InterPro"/>
</dbReference>
<feature type="domain" description="Prolyl 4-hydroxylase alpha subunit" evidence="6">
    <location>
        <begin position="3"/>
        <end position="221"/>
    </location>
</feature>
<evidence type="ECO:0000313" key="7">
    <source>
        <dbReference type="EMBL" id="VAW48478.1"/>
    </source>
</evidence>
<dbReference type="PANTHER" id="PTHR10869:SF246">
    <property type="entry name" value="TRANSMEMBRANE PROLYL 4-HYDROXYLASE"/>
    <property type="match status" value="1"/>
</dbReference>
<evidence type="ECO:0000256" key="5">
    <source>
        <dbReference type="ARBA" id="ARBA00023004"/>
    </source>
</evidence>
<dbReference type="GO" id="GO:0051213">
    <property type="term" value="F:dioxygenase activity"/>
    <property type="evidence" value="ECO:0007669"/>
    <property type="project" value="UniProtKB-KW"/>
</dbReference>
<dbReference type="InterPro" id="IPR045054">
    <property type="entry name" value="P4HA-like"/>
</dbReference>
<dbReference type="InterPro" id="IPR006620">
    <property type="entry name" value="Pro_4_hyd_alph"/>
</dbReference>
<evidence type="ECO:0000259" key="6">
    <source>
        <dbReference type="SMART" id="SM00702"/>
    </source>
</evidence>
<dbReference type="Gene3D" id="2.60.120.620">
    <property type="entry name" value="q2cbj1_9rhob like domain"/>
    <property type="match status" value="1"/>
</dbReference>
<keyword evidence="4" id="KW-0560">Oxidoreductase</keyword>
<name>A0A3B0VXW2_9ZZZZ</name>
<dbReference type="GO" id="GO:0005506">
    <property type="term" value="F:iron ion binding"/>
    <property type="evidence" value="ECO:0007669"/>
    <property type="project" value="InterPro"/>
</dbReference>
<evidence type="ECO:0000256" key="2">
    <source>
        <dbReference type="ARBA" id="ARBA00022723"/>
    </source>
</evidence>
<evidence type="ECO:0000256" key="3">
    <source>
        <dbReference type="ARBA" id="ARBA00022964"/>
    </source>
</evidence>
<protein>
    <submittedName>
        <fullName evidence="7">2OG-Fe(II) oxygenase family enzyme</fullName>
    </submittedName>
</protein>
<dbReference type="PANTHER" id="PTHR10869">
    <property type="entry name" value="PROLYL 4-HYDROXYLASE ALPHA SUBUNIT"/>
    <property type="match status" value="1"/>
</dbReference>
<comment type="cofactor">
    <cofactor evidence="1">
        <name>L-ascorbate</name>
        <dbReference type="ChEBI" id="CHEBI:38290"/>
    </cofactor>
</comment>
<keyword evidence="3" id="KW-0223">Dioxygenase</keyword>
<gene>
    <name evidence="7" type="ORF">MNBD_GAMMA02-962</name>
</gene>
<dbReference type="GO" id="GO:0031418">
    <property type="term" value="F:L-ascorbic acid binding"/>
    <property type="evidence" value="ECO:0007669"/>
    <property type="project" value="InterPro"/>
</dbReference>
<dbReference type="AlphaFoldDB" id="A0A3B0VXW2"/>
<proteinExistence type="predicted"/>
<dbReference type="SMART" id="SM00702">
    <property type="entry name" value="P4Hc"/>
    <property type="match status" value="1"/>
</dbReference>